<sequence length="608" mass="65206">MKQRLKWAGIGVLALALALSFHHYAGWLQLCAGLALFLFGMQCLEQGLKALAGGAMERWLSHSTATPARGLLFGGAATMLLQSSTLVSLLTIAFLSTGLIQLAGAISVLLGANLGATSGIWLLALAGQNLSLSPLALPLLVFGVLARYTGRRGQAAGQLIVGIAFVFLGIDQIKLGFDAMAHIDLTRYSAQGVAGTLVFVSVGALLTVVVQSSHATLMLTLGALAAGQLAPEQSLAIAIGSNVGSSISTAAMGFMGGNRAGHRLAVAHVLFNATTAVVALLCLPLLQASVLRLTGWVGMDDNALIQLALFHTLFNALGVALFWPIQGALARALLRWLPDPQPPANLIAQIAAGAPSTRSQHLSDSALHSADTATLALSQELRRLGRLSLEVIGQALYCPPDELDAPVRDSAALRRRVADGEMDSDLLYRQLVKPVWAGMLDFISRFELPLDPGQQQIWRDGQEAASQLVKAVKDAHALQANLQRQLHPDNPDAAAAEAWLELRWQLLKALAWLRSVSAQCDDPPRWRQQLEQLGPQLAQFEEQFSARLFLAVRQGRIDSIQLSSLINDLGYARRIVRNLQQVLLLGDGHSQGLPWRDLFQYEEASTLP</sequence>
<keyword evidence="8" id="KW-1185">Reference proteome</keyword>
<dbReference type="OrthoDB" id="9763003at2"/>
<organism evidence="7 8">
    <name type="scientific">Stenotrophomonas koreensis</name>
    <dbReference type="NCBI Taxonomy" id="266128"/>
    <lineage>
        <taxon>Bacteria</taxon>
        <taxon>Pseudomonadati</taxon>
        <taxon>Pseudomonadota</taxon>
        <taxon>Gammaproteobacteria</taxon>
        <taxon>Lysobacterales</taxon>
        <taxon>Lysobacteraceae</taxon>
        <taxon>Stenotrophomonas</taxon>
    </lineage>
</organism>
<evidence type="ECO:0000256" key="1">
    <source>
        <dbReference type="ARBA" id="ARBA00004651"/>
    </source>
</evidence>
<keyword evidence="3 6" id="KW-0812">Transmembrane</keyword>
<dbReference type="PANTHER" id="PTHR10010:SF46">
    <property type="entry name" value="SODIUM-DEPENDENT PHOSPHATE TRANSPORT PROTEIN 2B"/>
    <property type="match status" value="1"/>
</dbReference>
<dbReference type="Proteomes" id="UP000051254">
    <property type="component" value="Unassembled WGS sequence"/>
</dbReference>
<dbReference type="NCBIfam" id="NF037997">
    <property type="entry name" value="Na_Pi_symport"/>
    <property type="match status" value="1"/>
</dbReference>
<feature type="transmembrane region" description="Helical" evidence="6">
    <location>
        <begin position="303"/>
        <end position="325"/>
    </location>
</feature>
<keyword evidence="2" id="KW-1003">Cell membrane</keyword>
<comment type="subcellular location">
    <subcellularLocation>
        <location evidence="1">Cell membrane</location>
        <topology evidence="1">Multi-pass membrane protein</topology>
    </subcellularLocation>
</comment>
<evidence type="ECO:0000256" key="4">
    <source>
        <dbReference type="ARBA" id="ARBA00022989"/>
    </source>
</evidence>
<gene>
    <name evidence="7" type="ORF">ABB25_04885</name>
</gene>
<name>A0A0R0BPN3_9GAMM</name>
<evidence type="ECO:0000256" key="3">
    <source>
        <dbReference type="ARBA" id="ARBA00022692"/>
    </source>
</evidence>
<protein>
    <submittedName>
        <fullName evidence="7">Sodium:phosphate symporter</fullName>
    </submittedName>
</protein>
<dbReference type="Pfam" id="PF02690">
    <property type="entry name" value="Na_Pi_cotrans"/>
    <property type="match status" value="1"/>
</dbReference>
<dbReference type="AlphaFoldDB" id="A0A0R0BPN3"/>
<keyword evidence="4 6" id="KW-1133">Transmembrane helix</keyword>
<feature type="transmembrane region" description="Helical" evidence="6">
    <location>
        <begin position="155"/>
        <end position="173"/>
    </location>
</feature>
<dbReference type="PANTHER" id="PTHR10010">
    <property type="entry name" value="SOLUTE CARRIER FAMILY 34 SODIUM PHOSPHATE , MEMBER 2-RELATED"/>
    <property type="match status" value="1"/>
</dbReference>
<evidence type="ECO:0000313" key="8">
    <source>
        <dbReference type="Proteomes" id="UP000051254"/>
    </source>
</evidence>
<dbReference type="RefSeq" id="WP_057664631.1">
    <property type="nucleotide sequence ID" value="NZ_LDJH01000007.1"/>
</dbReference>
<dbReference type="PATRIC" id="fig|266128.3.peg.2635"/>
<dbReference type="EMBL" id="LDJH01000007">
    <property type="protein sequence ID" value="KRG59244.1"/>
    <property type="molecule type" value="Genomic_DNA"/>
</dbReference>
<dbReference type="GO" id="GO:0005886">
    <property type="term" value="C:plasma membrane"/>
    <property type="evidence" value="ECO:0007669"/>
    <property type="project" value="UniProtKB-SubCell"/>
</dbReference>
<evidence type="ECO:0000256" key="2">
    <source>
        <dbReference type="ARBA" id="ARBA00022475"/>
    </source>
</evidence>
<dbReference type="InterPro" id="IPR003841">
    <property type="entry name" value="Na/Pi_transpt"/>
</dbReference>
<evidence type="ECO:0000313" key="7">
    <source>
        <dbReference type="EMBL" id="KRG59244.1"/>
    </source>
</evidence>
<reference evidence="7 8" key="1">
    <citation type="submission" date="2015-05" db="EMBL/GenBank/DDBJ databases">
        <title>Genome sequencing and analysis of members of genus Stenotrophomonas.</title>
        <authorList>
            <person name="Patil P.P."/>
            <person name="Midha S."/>
            <person name="Patil P.B."/>
        </authorList>
    </citation>
    <scope>NUCLEOTIDE SEQUENCE [LARGE SCALE GENOMIC DNA]</scope>
    <source>
        <strain evidence="7 8">DSM 17805</strain>
    </source>
</reference>
<keyword evidence="5 6" id="KW-0472">Membrane</keyword>
<feature type="transmembrane region" description="Helical" evidence="6">
    <location>
        <begin position="269"/>
        <end position="291"/>
    </location>
</feature>
<evidence type="ECO:0000256" key="6">
    <source>
        <dbReference type="SAM" id="Phobius"/>
    </source>
</evidence>
<dbReference type="GO" id="GO:0044341">
    <property type="term" value="P:sodium-dependent phosphate transport"/>
    <property type="evidence" value="ECO:0007669"/>
    <property type="project" value="InterPro"/>
</dbReference>
<evidence type="ECO:0000256" key="5">
    <source>
        <dbReference type="ARBA" id="ARBA00023136"/>
    </source>
</evidence>
<accession>A0A0R0BPN3</accession>
<feature type="transmembrane region" description="Helical" evidence="6">
    <location>
        <begin position="193"/>
        <end position="210"/>
    </location>
</feature>
<dbReference type="GO" id="GO:0005436">
    <property type="term" value="F:sodium:phosphate symporter activity"/>
    <property type="evidence" value="ECO:0007669"/>
    <property type="project" value="InterPro"/>
</dbReference>
<comment type="caution">
    <text evidence="7">The sequence shown here is derived from an EMBL/GenBank/DDBJ whole genome shotgun (WGS) entry which is preliminary data.</text>
</comment>
<proteinExistence type="predicted"/>